<organism evidence="1 2">
    <name type="scientific">Rhodofomes roseus</name>
    <dbReference type="NCBI Taxonomy" id="34475"/>
    <lineage>
        <taxon>Eukaryota</taxon>
        <taxon>Fungi</taxon>
        <taxon>Dikarya</taxon>
        <taxon>Basidiomycota</taxon>
        <taxon>Agaricomycotina</taxon>
        <taxon>Agaricomycetes</taxon>
        <taxon>Polyporales</taxon>
        <taxon>Rhodofomes</taxon>
    </lineage>
</organism>
<dbReference type="Proteomes" id="UP000814176">
    <property type="component" value="Unassembled WGS sequence"/>
</dbReference>
<dbReference type="RefSeq" id="XP_047782810.1">
    <property type="nucleotide sequence ID" value="XM_047917894.1"/>
</dbReference>
<dbReference type="EMBL" id="JADCUA010000003">
    <property type="protein sequence ID" value="KAH9841511.1"/>
    <property type="molecule type" value="Genomic_DNA"/>
</dbReference>
<gene>
    <name evidence="1" type="ORF">C8Q71DRAFT_333494</name>
</gene>
<evidence type="ECO:0000313" key="1">
    <source>
        <dbReference type="EMBL" id="KAH9841511.1"/>
    </source>
</evidence>
<dbReference type="GeneID" id="71998626"/>
<evidence type="ECO:0000313" key="2">
    <source>
        <dbReference type="Proteomes" id="UP000814176"/>
    </source>
</evidence>
<protein>
    <submittedName>
        <fullName evidence="1">Uncharacterized protein</fullName>
    </submittedName>
</protein>
<name>A0ABQ8KTU6_9APHY</name>
<keyword evidence="2" id="KW-1185">Reference proteome</keyword>
<proteinExistence type="predicted"/>
<sequence length="480" mass="52135">MVGKGVILSEIRHLSRLCACSFPTMPTFCSSSAVRTSTGQFSLSLRARHILVAGDPSDTVRTVKGRLPEGVDVILDSDLVITLSGLVDAVKVPGHVIQRSAVARHVLDHLRTNAGQLGLGAISKLYVDEDDGRAKFSLSSSRPLRATTEMACFRLVSIDVVLSCRMIVRGGESSPEAASLFSGQAYLPLSSALDSVLEKFIANDLVRRYPLIFGPWREKLDLEARVFPSLSRSLMDVARSSSDPSFKKRFQRLVATLGTRHASRVRCVNQAVRDCLGDNAVDEAHRPVIQEGFDILKRSLDTLFRRGVRPATFKALSATTQGAYDEDEDDYMFDLSEGASNRDVIIPWPGSSDEDLIELDSGEDNDEPWVTADCSLFLDETGCPEEDDSDCIVLSDEESGHQGLPRSHNSTSLDCGALVLASRTALLVADAGEEDETWLPQSNGHALLASSRGTQSLGSDDDAIVRCLESHALVLHGTPY</sequence>
<accession>A0ABQ8KTU6</accession>
<comment type="caution">
    <text evidence="1">The sequence shown here is derived from an EMBL/GenBank/DDBJ whole genome shotgun (WGS) entry which is preliminary data.</text>
</comment>
<reference evidence="1 2" key="1">
    <citation type="journal article" date="2021" name="Environ. Microbiol.">
        <title>Gene family expansions and transcriptome signatures uncover fungal adaptations to wood decay.</title>
        <authorList>
            <person name="Hage H."/>
            <person name="Miyauchi S."/>
            <person name="Viragh M."/>
            <person name="Drula E."/>
            <person name="Min B."/>
            <person name="Chaduli D."/>
            <person name="Navarro D."/>
            <person name="Favel A."/>
            <person name="Norest M."/>
            <person name="Lesage-Meessen L."/>
            <person name="Balint B."/>
            <person name="Merenyi Z."/>
            <person name="de Eugenio L."/>
            <person name="Morin E."/>
            <person name="Martinez A.T."/>
            <person name="Baldrian P."/>
            <person name="Stursova M."/>
            <person name="Martinez M.J."/>
            <person name="Novotny C."/>
            <person name="Magnuson J.K."/>
            <person name="Spatafora J.W."/>
            <person name="Maurice S."/>
            <person name="Pangilinan J."/>
            <person name="Andreopoulos W."/>
            <person name="LaButti K."/>
            <person name="Hundley H."/>
            <person name="Na H."/>
            <person name="Kuo A."/>
            <person name="Barry K."/>
            <person name="Lipzen A."/>
            <person name="Henrissat B."/>
            <person name="Riley R."/>
            <person name="Ahrendt S."/>
            <person name="Nagy L.G."/>
            <person name="Grigoriev I.V."/>
            <person name="Martin F."/>
            <person name="Rosso M.N."/>
        </authorList>
    </citation>
    <scope>NUCLEOTIDE SEQUENCE [LARGE SCALE GENOMIC DNA]</scope>
    <source>
        <strain evidence="1 2">CIRM-BRFM 1785</strain>
    </source>
</reference>